<dbReference type="AlphaFoldDB" id="A0A6S8NPX8"/>
<organism evidence="2">
    <name type="scientific">Amphora coffeiformis</name>
    <dbReference type="NCBI Taxonomy" id="265554"/>
    <lineage>
        <taxon>Eukaryota</taxon>
        <taxon>Sar</taxon>
        <taxon>Stramenopiles</taxon>
        <taxon>Ochrophyta</taxon>
        <taxon>Bacillariophyta</taxon>
        <taxon>Bacillariophyceae</taxon>
        <taxon>Bacillariophycidae</taxon>
        <taxon>Thalassiophysales</taxon>
        <taxon>Catenulaceae</taxon>
        <taxon>Amphora</taxon>
    </lineage>
</organism>
<gene>
    <name evidence="1" type="ORF">ACOF00016_LOCUS16314</name>
    <name evidence="2" type="ORF">ACOF00016_LOCUS16315</name>
</gene>
<sequence>MPEEEQERHKRLSEERLKCLSAVITGLIEQLPNERNLFRAYSYRSKRFTNMDESEPLFAWPPFMVAQPNILGKNYHLFRTTLEQPSIDEPKAFEALVQLAILVRLLAKEKHKLVPFHPSIMDDVPADYVQKATEMFHVAETANTLDGILSEVKSRFMTAPGFVQVIAVPMYASFPTYDFFLLHREGKRNWKVIVGYQCKQGSENPSEDAWKDILTSVWIEGKCRRYRVRGDGQRVSTKLHRGWTLLSESNQADLLGVSVAEALPQEPVCGQEERQCCVAEQEWDARHLDSRNSQHRAKRQRV</sequence>
<evidence type="ECO:0000313" key="1">
    <source>
        <dbReference type="EMBL" id="CAE0419477.1"/>
    </source>
</evidence>
<reference evidence="2" key="1">
    <citation type="submission" date="2021-01" db="EMBL/GenBank/DDBJ databases">
        <authorList>
            <person name="Corre E."/>
            <person name="Pelletier E."/>
            <person name="Niang G."/>
            <person name="Scheremetjew M."/>
            <person name="Finn R."/>
            <person name="Kale V."/>
            <person name="Holt S."/>
            <person name="Cochrane G."/>
            <person name="Meng A."/>
            <person name="Brown T."/>
            <person name="Cohen L."/>
        </authorList>
    </citation>
    <scope>NUCLEOTIDE SEQUENCE</scope>
    <source>
        <strain evidence="2">CCMP127</strain>
    </source>
</reference>
<evidence type="ECO:0000313" key="2">
    <source>
        <dbReference type="EMBL" id="CAE0419478.1"/>
    </source>
</evidence>
<dbReference type="EMBL" id="HBIM01021922">
    <property type="protein sequence ID" value="CAE0419478.1"/>
    <property type="molecule type" value="Transcribed_RNA"/>
</dbReference>
<name>A0A6S8NPX8_9STRA</name>
<accession>A0A6S8NPX8</accession>
<proteinExistence type="predicted"/>
<protein>
    <submittedName>
        <fullName evidence="2">Uncharacterized protein</fullName>
    </submittedName>
</protein>
<dbReference type="EMBL" id="HBIM01021921">
    <property type="protein sequence ID" value="CAE0419477.1"/>
    <property type="molecule type" value="Transcribed_RNA"/>
</dbReference>